<organism evidence="9 10">
    <name type="scientific">Tissierella carlieri</name>
    <dbReference type="NCBI Taxonomy" id="689904"/>
    <lineage>
        <taxon>Bacteria</taxon>
        <taxon>Bacillati</taxon>
        <taxon>Bacillota</taxon>
        <taxon>Tissierellia</taxon>
        <taxon>Tissierellales</taxon>
        <taxon>Tissierellaceae</taxon>
        <taxon>Tissierella</taxon>
    </lineage>
</organism>
<dbReference type="RefSeq" id="WP_256312110.1">
    <property type="nucleotide sequence ID" value="NZ_JANGAC010000012.1"/>
</dbReference>
<dbReference type="PROSITE" id="PS00713">
    <property type="entry name" value="NA_DICARBOXYL_SYMP_1"/>
    <property type="match status" value="1"/>
</dbReference>
<keyword evidence="4 8" id="KW-0812">Transmembrane</keyword>
<keyword evidence="6 8" id="KW-1133">Transmembrane helix</keyword>
<dbReference type="SUPFAM" id="SSF118215">
    <property type="entry name" value="Proton glutamate symport protein"/>
    <property type="match status" value="1"/>
</dbReference>
<evidence type="ECO:0000313" key="9">
    <source>
        <dbReference type="EMBL" id="MCQ4924357.1"/>
    </source>
</evidence>
<gene>
    <name evidence="9" type="ORF">NE686_14735</name>
</gene>
<feature type="transmembrane region" description="Helical" evidence="8">
    <location>
        <begin position="39"/>
        <end position="65"/>
    </location>
</feature>
<evidence type="ECO:0000256" key="4">
    <source>
        <dbReference type="ARBA" id="ARBA00022692"/>
    </source>
</evidence>
<keyword evidence="7 8" id="KW-0472">Membrane</keyword>
<reference evidence="9 10" key="1">
    <citation type="submission" date="2022-06" db="EMBL/GenBank/DDBJ databases">
        <title>Isolation of gut microbiota from human fecal samples.</title>
        <authorList>
            <person name="Pamer E.G."/>
            <person name="Barat B."/>
            <person name="Waligurski E."/>
            <person name="Medina S."/>
            <person name="Paddock L."/>
            <person name="Mostad J."/>
        </authorList>
    </citation>
    <scope>NUCLEOTIDE SEQUENCE [LARGE SCALE GENOMIC DNA]</scope>
    <source>
        <strain evidence="9 10">DFI.7.95</strain>
    </source>
</reference>
<name>A0ABT1SCZ3_9FIRM</name>
<dbReference type="Gene3D" id="1.10.3860.10">
    <property type="entry name" value="Sodium:dicarboxylate symporter"/>
    <property type="match status" value="1"/>
</dbReference>
<dbReference type="PANTHER" id="PTHR42865:SF7">
    <property type="entry name" value="PROTON_GLUTAMATE-ASPARTATE SYMPORTER"/>
    <property type="match status" value="1"/>
</dbReference>
<dbReference type="InterPro" id="IPR001991">
    <property type="entry name" value="Na-dicarboxylate_symporter"/>
</dbReference>
<feature type="transmembrane region" description="Helical" evidence="8">
    <location>
        <begin position="328"/>
        <end position="348"/>
    </location>
</feature>
<feature type="transmembrane region" description="Helical" evidence="8">
    <location>
        <begin position="12"/>
        <end position="33"/>
    </location>
</feature>
<evidence type="ECO:0000256" key="2">
    <source>
        <dbReference type="ARBA" id="ARBA00022448"/>
    </source>
</evidence>
<dbReference type="PRINTS" id="PR00173">
    <property type="entry name" value="EDTRNSPORT"/>
</dbReference>
<keyword evidence="10" id="KW-1185">Reference proteome</keyword>
<sequence length="417" mass="44210">MKKKKLSLSAKVFIGFGLGIILGIIFKEKILIIKPVGDIFLRLIKMIVVPLIFFSIAAGVCSIGDMQKLKRIGSKTLIYYLLTTALAGAISLTLANIIGPGRGLSAEEIVGTGMVYEATAAPTIGDTILGMVPDNIFTAFTTANLMQIIVFSLFVGIAIIIMGDKGVKVRNFFESGSDVMYTITGMVMETSPYGVTALIACSVGAYGMKIFGPLAIFIGTVYLCLISVVIMYAAMLKLIGKASIKQFFRKIPELWLVTASTTSSSGSLPVTLNVTKNKFGVDEDLGNFTLPLGATMNMNGGVCFYAASVIFVSQIYGIELSITQQIMTVLMATLVSVGAPGIPGGAIVMSTMLLTTMGLPLDVVGMIAGIFRIIDMGTTTMNVTGDVVSTICIARGENMIDDKIYNDSMAKSTIGVN</sequence>
<evidence type="ECO:0000313" key="10">
    <source>
        <dbReference type="Proteomes" id="UP001524478"/>
    </source>
</evidence>
<comment type="subcellular location">
    <subcellularLocation>
        <location evidence="1">Cell membrane</location>
        <topology evidence="1">Multi-pass membrane protein</topology>
    </subcellularLocation>
</comment>
<dbReference type="PANTHER" id="PTHR42865">
    <property type="entry name" value="PROTON/GLUTAMATE-ASPARTATE SYMPORTER"/>
    <property type="match status" value="1"/>
</dbReference>
<dbReference type="EMBL" id="JANGAC010000012">
    <property type="protein sequence ID" value="MCQ4924357.1"/>
    <property type="molecule type" value="Genomic_DNA"/>
</dbReference>
<feature type="transmembrane region" description="Helical" evidence="8">
    <location>
        <begin position="214"/>
        <end position="234"/>
    </location>
</feature>
<accession>A0ABT1SCZ3</accession>
<dbReference type="InterPro" id="IPR036458">
    <property type="entry name" value="Na:dicarbo_symporter_sf"/>
</dbReference>
<evidence type="ECO:0000256" key="6">
    <source>
        <dbReference type="ARBA" id="ARBA00022989"/>
    </source>
</evidence>
<feature type="transmembrane region" description="Helical" evidence="8">
    <location>
        <begin position="77"/>
        <end position="98"/>
    </location>
</feature>
<evidence type="ECO:0000256" key="7">
    <source>
        <dbReference type="ARBA" id="ARBA00023136"/>
    </source>
</evidence>
<dbReference type="InterPro" id="IPR018107">
    <property type="entry name" value="Na-dicarboxylate_symporter_CS"/>
</dbReference>
<keyword evidence="5" id="KW-0769">Symport</keyword>
<protein>
    <submittedName>
        <fullName evidence="9">Dicarboxylate/amino acid:cation symporter</fullName>
    </submittedName>
</protein>
<comment type="caution">
    <text evidence="9">The sequence shown here is derived from an EMBL/GenBank/DDBJ whole genome shotgun (WGS) entry which is preliminary data.</text>
</comment>
<feature type="transmembrane region" description="Helical" evidence="8">
    <location>
        <begin position="354"/>
        <end position="374"/>
    </location>
</feature>
<keyword evidence="2" id="KW-0813">Transport</keyword>
<keyword evidence="3" id="KW-1003">Cell membrane</keyword>
<dbReference type="Proteomes" id="UP001524478">
    <property type="component" value="Unassembled WGS sequence"/>
</dbReference>
<proteinExistence type="predicted"/>
<evidence type="ECO:0000256" key="1">
    <source>
        <dbReference type="ARBA" id="ARBA00004651"/>
    </source>
</evidence>
<feature type="transmembrane region" description="Helical" evidence="8">
    <location>
        <begin position="136"/>
        <end position="161"/>
    </location>
</feature>
<evidence type="ECO:0000256" key="5">
    <source>
        <dbReference type="ARBA" id="ARBA00022847"/>
    </source>
</evidence>
<evidence type="ECO:0000256" key="3">
    <source>
        <dbReference type="ARBA" id="ARBA00022475"/>
    </source>
</evidence>
<dbReference type="Pfam" id="PF00375">
    <property type="entry name" value="SDF"/>
    <property type="match status" value="1"/>
</dbReference>
<evidence type="ECO:0000256" key="8">
    <source>
        <dbReference type="SAM" id="Phobius"/>
    </source>
</evidence>
<feature type="transmembrane region" description="Helical" evidence="8">
    <location>
        <begin position="294"/>
        <end position="316"/>
    </location>
</feature>